<keyword evidence="3" id="KW-0520">NAD</keyword>
<dbReference type="GO" id="GO:0004665">
    <property type="term" value="F:prephenate dehydrogenase (NADP+) activity"/>
    <property type="evidence" value="ECO:0007669"/>
    <property type="project" value="InterPro"/>
</dbReference>
<evidence type="ECO:0000313" key="7">
    <source>
        <dbReference type="EMBL" id="SUZ71325.1"/>
    </source>
</evidence>
<name>A0A381PWD2_9ZZZZ</name>
<dbReference type="FunFam" id="1.10.3660.10:FF:000003">
    <property type="entry name" value="Prephenate dehydrogenase"/>
    <property type="match status" value="1"/>
</dbReference>
<keyword evidence="1" id="KW-0028">Amino-acid biosynthesis</keyword>
<evidence type="ECO:0000256" key="3">
    <source>
        <dbReference type="ARBA" id="ARBA00023027"/>
    </source>
</evidence>
<dbReference type="AlphaFoldDB" id="A0A381PWD2"/>
<dbReference type="PANTHER" id="PTHR21363">
    <property type="entry name" value="PREPHENATE DEHYDROGENASE"/>
    <property type="match status" value="1"/>
</dbReference>
<dbReference type="SUPFAM" id="SSF48179">
    <property type="entry name" value="6-phosphogluconate dehydrogenase C-terminal domain-like"/>
    <property type="match status" value="1"/>
</dbReference>
<dbReference type="InterPro" id="IPR003099">
    <property type="entry name" value="Prephen_DH"/>
</dbReference>
<evidence type="ECO:0000256" key="4">
    <source>
        <dbReference type="ARBA" id="ARBA00023141"/>
    </source>
</evidence>
<comment type="pathway">
    <text evidence="5">Amino-acid biosynthesis.</text>
</comment>
<dbReference type="InterPro" id="IPR046825">
    <property type="entry name" value="PDH_C"/>
</dbReference>
<keyword evidence="4" id="KW-0057">Aromatic amino acid biosynthesis</keyword>
<dbReference type="PROSITE" id="PS51176">
    <property type="entry name" value="PDH_ADH"/>
    <property type="match status" value="1"/>
</dbReference>
<reference evidence="7" key="1">
    <citation type="submission" date="2018-05" db="EMBL/GenBank/DDBJ databases">
        <authorList>
            <person name="Lanie J.A."/>
            <person name="Ng W.-L."/>
            <person name="Kazmierczak K.M."/>
            <person name="Andrzejewski T.M."/>
            <person name="Davidsen T.M."/>
            <person name="Wayne K.J."/>
            <person name="Tettelin H."/>
            <person name="Glass J.I."/>
            <person name="Rusch D."/>
            <person name="Podicherti R."/>
            <person name="Tsui H.-C.T."/>
            <person name="Winkler M.E."/>
        </authorList>
    </citation>
    <scope>NUCLEOTIDE SEQUENCE</scope>
</reference>
<dbReference type="InterPro" id="IPR050812">
    <property type="entry name" value="Preph/Arog_dehydrog"/>
</dbReference>
<evidence type="ECO:0000256" key="5">
    <source>
        <dbReference type="ARBA" id="ARBA00029440"/>
    </source>
</evidence>
<sequence length="288" mass="31016">MIHHLTIIGVGLIGGSVAKALRCENAVGHVTGFGRRESTLQRAQALGVIDSWSLDLDAAVERAEVVVLASPVNSIASIFHELKPCLGEATIVTDAGSVKGSIVDAAVRGLGDKIVNFVPGHPIAGKEQSGIDAASETLFHGHRTILTPMANTGTEAISAVKDMWETIGAEVVFMEPSVHDELLALTSHLPHALAFILVDLLSRQTNSKDCFNLSAGGFYDITRVASGDPVMWRDIFLSNKQAILQRLTEYSSAIDDLAELIGRSDSSALEEMFKHANRVRRQIKDRRS</sequence>
<dbReference type="InterPro" id="IPR008927">
    <property type="entry name" value="6-PGluconate_DH-like_C_sf"/>
</dbReference>
<dbReference type="InterPro" id="IPR046826">
    <property type="entry name" value="PDH_N"/>
</dbReference>
<dbReference type="Gene3D" id="1.10.3660.10">
    <property type="entry name" value="6-phosphogluconate dehydrogenase C-terminal like domain"/>
    <property type="match status" value="1"/>
</dbReference>
<dbReference type="Pfam" id="PF20463">
    <property type="entry name" value="PDH_C"/>
    <property type="match status" value="1"/>
</dbReference>
<dbReference type="GO" id="GO:0006571">
    <property type="term" value="P:tyrosine biosynthetic process"/>
    <property type="evidence" value="ECO:0007669"/>
    <property type="project" value="InterPro"/>
</dbReference>
<dbReference type="Gene3D" id="3.40.50.720">
    <property type="entry name" value="NAD(P)-binding Rossmann-like Domain"/>
    <property type="match status" value="1"/>
</dbReference>
<evidence type="ECO:0000256" key="1">
    <source>
        <dbReference type="ARBA" id="ARBA00022605"/>
    </source>
</evidence>
<proteinExistence type="predicted"/>
<evidence type="ECO:0000256" key="2">
    <source>
        <dbReference type="ARBA" id="ARBA00023002"/>
    </source>
</evidence>
<dbReference type="FunFam" id="3.40.50.720:FF:000208">
    <property type="entry name" value="Prephenate dehydrogenase"/>
    <property type="match status" value="1"/>
</dbReference>
<dbReference type="GO" id="GO:0070403">
    <property type="term" value="F:NAD+ binding"/>
    <property type="evidence" value="ECO:0007669"/>
    <property type="project" value="InterPro"/>
</dbReference>
<dbReference type="GO" id="GO:0008977">
    <property type="term" value="F:prephenate dehydrogenase (NAD+) activity"/>
    <property type="evidence" value="ECO:0007669"/>
    <property type="project" value="InterPro"/>
</dbReference>
<dbReference type="EMBL" id="UINC01001117">
    <property type="protein sequence ID" value="SUZ71325.1"/>
    <property type="molecule type" value="Genomic_DNA"/>
</dbReference>
<evidence type="ECO:0000259" key="6">
    <source>
        <dbReference type="PROSITE" id="PS51176"/>
    </source>
</evidence>
<dbReference type="InterPro" id="IPR036291">
    <property type="entry name" value="NAD(P)-bd_dom_sf"/>
</dbReference>
<dbReference type="PANTHER" id="PTHR21363:SF0">
    <property type="entry name" value="PREPHENATE DEHYDROGENASE [NADP(+)]"/>
    <property type="match status" value="1"/>
</dbReference>
<dbReference type="SUPFAM" id="SSF51735">
    <property type="entry name" value="NAD(P)-binding Rossmann-fold domains"/>
    <property type="match status" value="1"/>
</dbReference>
<organism evidence="7">
    <name type="scientific">marine metagenome</name>
    <dbReference type="NCBI Taxonomy" id="408172"/>
    <lineage>
        <taxon>unclassified sequences</taxon>
        <taxon>metagenomes</taxon>
        <taxon>ecological metagenomes</taxon>
    </lineage>
</organism>
<accession>A0A381PWD2</accession>
<feature type="domain" description="Prephenate/arogenate dehydrogenase" evidence="6">
    <location>
        <begin position="3"/>
        <end position="288"/>
    </location>
</feature>
<dbReference type="Pfam" id="PF02153">
    <property type="entry name" value="PDH_N"/>
    <property type="match status" value="1"/>
</dbReference>
<protein>
    <recommendedName>
        <fullName evidence="6">Prephenate/arogenate dehydrogenase domain-containing protein</fullName>
    </recommendedName>
</protein>
<gene>
    <name evidence="7" type="ORF">METZ01_LOCUS24179</name>
</gene>
<keyword evidence="2" id="KW-0560">Oxidoreductase</keyword>